<dbReference type="SMART" id="SM00450">
    <property type="entry name" value="RHOD"/>
    <property type="match status" value="1"/>
</dbReference>
<accession>A0ABW2IJ22</accession>
<protein>
    <submittedName>
        <fullName evidence="3">Rhodanese-like domain-containing protein</fullName>
    </submittedName>
</protein>
<reference evidence="4" key="1">
    <citation type="journal article" date="2019" name="Int. J. Syst. Evol. Microbiol.">
        <title>The Global Catalogue of Microorganisms (GCM) 10K type strain sequencing project: providing services to taxonomists for standard genome sequencing and annotation.</title>
        <authorList>
            <consortium name="The Broad Institute Genomics Platform"/>
            <consortium name="The Broad Institute Genome Sequencing Center for Infectious Disease"/>
            <person name="Wu L."/>
            <person name="Ma J."/>
        </authorList>
    </citation>
    <scope>NUCLEOTIDE SEQUENCE [LARGE SCALE GENOMIC DNA]</scope>
    <source>
        <strain evidence="4">CCUG 51308</strain>
    </source>
</reference>
<evidence type="ECO:0000313" key="3">
    <source>
        <dbReference type="EMBL" id="MFC7290835.1"/>
    </source>
</evidence>
<dbReference type="PANTHER" id="PTHR43031:SF1">
    <property type="entry name" value="PYRIDINE NUCLEOTIDE-DISULPHIDE OXIDOREDUCTASE"/>
    <property type="match status" value="1"/>
</dbReference>
<dbReference type="Pfam" id="PF00581">
    <property type="entry name" value="Rhodanese"/>
    <property type="match status" value="1"/>
</dbReference>
<dbReference type="Proteomes" id="UP001596492">
    <property type="component" value="Unassembled WGS sequence"/>
</dbReference>
<comment type="caution">
    <text evidence="3">The sequence shown here is derived from an EMBL/GenBank/DDBJ whole genome shotgun (WGS) entry which is preliminary data.</text>
</comment>
<organism evidence="3 4">
    <name type="scientific">Hirschia litorea</name>
    <dbReference type="NCBI Taxonomy" id="1199156"/>
    <lineage>
        <taxon>Bacteria</taxon>
        <taxon>Pseudomonadati</taxon>
        <taxon>Pseudomonadota</taxon>
        <taxon>Alphaproteobacteria</taxon>
        <taxon>Hyphomonadales</taxon>
        <taxon>Hyphomonadaceae</taxon>
        <taxon>Hirschia</taxon>
    </lineage>
</organism>
<sequence length="147" mass="15902">MTIFSFKRMTLTAISSVIAATAFMVAAAETSLISVEDAYNKSINGEAILIDIRTPEEWTRTGTPVSARLVTLQSDRFLSTVKALQAENPDAPVALICRSGGRSTRASQMLEEAGIKHIYNVKEGVEGSPNGTSWLSKGLPIDRFPLE</sequence>
<dbReference type="RefSeq" id="WP_382166038.1">
    <property type="nucleotide sequence ID" value="NZ_JBHTBR010000002.1"/>
</dbReference>
<gene>
    <name evidence="3" type="ORF">ACFQS8_04355</name>
</gene>
<dbReference type="InterPro" id="IPR036873">
    <property type="entry name" value="Rhodanese-like_dom_sf"/>
</dbReference>
<keyword evidence="1" id="KW-0732">Signal</keyword>
<evidence type="ECO:0000313" key="4">
    <source>
        <dbReference type="Proteomes" id="UP001596492"/>
    </source>
</evidence>
<dbReference type="InterPro" id="IPR050229">
    <property type="entry name" value="GlpE_sulfurtransferase"/>
</dbReference>
<feature type="domain" description="Rhodanese" evidence="2">
    <location>
        <begin position="43"/>
        <end position="143"/>
    </location>
</feature>
<dbReference type="Gene3D" id="3.40.250.10">
    <property type="entry name" value="Rhodanese-like domain"/>
    <property type="match status" value="1"/>
</dbReference>
<dbReference type="PROSITE" id="PS50206">
    <property type="entry name" value="RHODANESE_3"/>
    <property type="match status" value="1"/>
</dbReference>
<evidence type="ECO:0000259" key="2">
    <source>
        <dbReference type="PROSITE" id="PS50206"/>
    </source>
</evidence>
<proteinExistence type="predicted"/>
<dbReference type="SUPFAM" id="SSF52821">
    <property type="entry name" value="Rhodanese/Cell cycle control phosphatase"/>
    <property type="match status" value="1"/>
</dbReference>
<dbReference type="InterPro" id="IPR001763">
    <property type="entry name" value="Rhodanese-like_dom"/>
</dbReference>
<feature type="chain" id="PRO_5047422350" evidence="1">
    <location>
        <begin position="28"/>
        <end position="147"/>
    </location>
</feature>
<dbReference type="PANTHER" id="PTHR43031">
    <property type="entry name" value="FAD-DEPENDENT OXIDOREDUCTASE"/>
    <property type="match status" value="1"/>
</dbReference>
<evidence type="ECO:0000256" key="1">
    <source>
        <dbReference type="SAM" id="SignalP"/>
    </source>
</evidence>
<keyword evidence="4" id="KW-1185">Reference proteome</keyword>
<dbReference type="EMBL" id="JBHTBR010000002">
    <property type="protein sequence ID" value="MFC7290835.1"/>
    <property type="molecule type" value="Genomic_DNA"/>
</dbReference>
<name>A0ABW2IJ22_9PROT</name>
<feature type="signal peptide" evidence="1">
    <location>
        <begin position="1"/>
        <end position="27"/>
    </location>
</feature>